<feature type="region of interest" description="Disordered" evidence="1">
    <location>
        <begin position="1"/>
        <end position="20"/>
    </location>
</feature>
<reference evidence="2 3" key="1">
    <citation type="journal article" date="2020" name="G3 (Bethesda)">
        <title>Improved Reference Genome for Cyclotella cryptica CCMP332, a Model for Cell Wall Morphogenesis, Salinity Adaptation, and Lipid Production in Diatoms (Bacillariophyta).</title>
        <authorList>
            <person name="Roberts W.R."/>
            <person name="Downey K.M."/>
            <person name="Ruck E.C."/>
            <person name="Traller J.C."/>
            <person name="Alverson A.J."/>
        </authorList>
    </citation>
    <scope>NUCLEOTIDE SEQUENCE [LARGE SCALE GENOMIC DNA]</scope>
    <source>
        <strain evidence="2 3">CCMP332</strain>
    </source>
</reference>
<protein>
    <submittedName>
        <fullName evidence="2">Uncharacterized protein</fullName>
    </submittedName>
</protein>
<gene>
    <name evidence="2" type="ORF">HJC23_007601</name>
</gene>
<evidence type="ECO:0000313" key="2">
    <source>
        <dbReference type="EMBL" id="KAL3802824.1"/>
    </source>
</evidence>
<dbReference type="AlphaFoldDB" id="A0ABD3QQY2"/>
<organism evidence="2 3">
    <name type="scientific">Cyclotella cryptica</name>
    <dbReference type="NCBI Taxonomy" id="29204"/>
    <lineage>
        <taxon>Eukaryota</taxon>
        <taxon>Sar</taxon>
        <taxon>Stramenopiles</taxon>
        <taxon>Ochrophyta</taxon>
        <taxon>Bacillariophyta</taxon>
        <taxon>Coscinodiscophyceae</taxon>
        <taxon>Thalassiosirophycidae</taxon>
        <taxon>Stephanodiscales</taxon>
        <taxon>Stephanodiscaceae</taxon>
        <taxon>Cyclotella</taxon>
    </lineage>
</organism>
<dbReference type="Proteomes" id="UP001516023">
    <property type="component" value="Unassembled WGS sequence"/>
</dbReference>
<name>A0ABD3QQY2_9STRA</name>
<accession>A0ABD3QQY2</accession>
<dbReference type="EMBL" id="JABMIG020000017">
    <property type="protein sequence ID" value="KAL3802824.1"/>
    <property type="molecule type" value="Genomic_DNA"/>
</dbReference>
<proteinExistence type="predicted"/>
<comment type="caution">
    <text evidence="2">The sequence shown here is derived from an EMBL/GenBank/DDBJ whole genome shotgun (WGS) entry which is preliminary data.</text>
</comment>
<evidence type="ECO:0000256" key="1">
    <source>
        <dbReference type="SAM" id="MobiDB-lite"/>
    </source>
</evidence>
<keyword evidence="3" id="KW-1185">Reference proteome</keyword>
<evidence type="ECO:0000313" key="3">
    <source>
        <dbReference type="Proteomes" id="UP001516023"/>
    </source>
</evidence>
<sequence>MQSSSFLRAASAKDPQPNATLIDDPSGLRMLLIEENQVHCPDNSLGQSLVDSPMLAFSLVMDAARSVAATSSLSCRGCSRPPDVESKDYVSKDISNANQKLVRPSNCRCCKVALLIPGETKQSRKRRRRSKNDECFASQVVGPVGKMEYPLNCKPENNATSLFSSTFNGGAAQWEDSILNQIHIKYVNSLADLIGYLAYAPSLPTRLQPLGGIFVIGLGDLLSRENQTSGIMEMTHALSVLSDTGKELEVNRRKFLKALDTGSESITLIATLSQQTYQSLPKRISVHFYQWIDYMAEITSVKSSDSSDKNPNGSSLWELAVTTLNQFDTSKDKKEKLTSSNSFRVIHSFNNNHESIHEIVWNA</sequence>